<dbReference type="SUPFAM" id="SSF161098">
    <property type="entry name" value="MetI-like"/>
    <property type="match status" value="1"/>
</dbReference>
<dbReference type="InterPro" id="IPR050901">
    <property type="entry name" value="BP-dep_ABC_trans_perm"/>
</dbReference>
<evidence type="ECO:0000256" key="6">
    <source>
        <dbReference type="ARBA" id="ARBA00023136"/>
    </source>
</evidence>
<dbReference type="Gene3D" id="1.10.3720.10">
    <property type="entry name" value="MetI-like"/>
    <property type="match status" value="1"/>
</dbReference>
<reference evidence="9 10" key="1">
    <citation type="submission" date="2019-03" db="EMBL/GenBank/DDBJ databases">
        <title>Genomic Encyclopedia of Type Strains, Phase IV (KMG-IV): sequencing the most valuable type-strain genomes for metagenomic binning, comparative biology and taxonomic classification.</title>
        <authorList>
            <person name="Goeker M."/>
        </authorList>
    </citation>
    <scope>NUCLEOTIDE SEQUENCE [LARGE SCALE GENOMIC DNA]</scope>
    <source>
        <strain evidence="9 10">DSM 100433</strain>
    </source>
</reference>
<evidence type="ECO:0000256" key="5">
    <source>
        <dbReference type="ARBA" id="ARBA00022989"/>
    </source>
</evidence>
<feature type="transmembrane region" description="Helical" evidence="7">
    <location>
        <begin position="139"/>
        <end position="161"/>
    </location>
</feature>
<gene>
    <name evidence="9" type="ORF">EDD78_1149</name>
</gene>
<evidence type="ECO:0000259" key="8">
    <source>
        <dbReference type="PROSITE" id="PS50928"/>
    </source>
</evidence>
<dbReference type="AlphaFoldDB" id="A0A9X8Y780"/>
<dbReference type="Proteomes" id="UP000294682">
    <property type="component" value="Unassembled WGS sequence"/>
</dbReference>
<evidence type="ECO:0000256" key="1">
    <source>
        <dbReference type="ARBA" id="ARBA00004651"/>
    </source>
</evidence>
<evidence type="ECO:0000256" key="7">
    <source>
        <dbReference type="RuleBase" id="RU363032"/>
    </source>
</evidence>
<evidence type="ECO:0000313" key="10">
    <source>
        <dbReference type="Proteomes" id="UP000294682"/>
    </source>
</evidence>
<dbReference type="InterPro" id="IPR035906">
    <property type="entry name" value="MetI-like_sf"/>
</dbReference>
<proteinExistence type="inferred from homology"/>
<evidence type="ECO:0000256" key="2">
    <source>
        <dbReference type="ARBA" id="ARBA00022448"/>
    </source>
</evidence>
<keyword evidence="2 7" id="KW-0813">Transport</keyword>
<name>A0A9X8Y780_9FIRM</name>
<keyword evidence="4 7" id="KW-0812">Transmembrane</keyword>
<sequence length="276" mass="30706">MEKRSRAIYWLTRVPLILAALVVLLPFYVSFVYSVKSAKEIAFTGMAFPTIIHLENFTDAMAKSNFWLAMKNSLLTTVPTVLLLIVVAPMAAYVLGRNTSRGYNLLYSLFMAALLIPFQSIMMPLYSDLRSLGLINTPLGFVLVRSAFALPFNIMVITGFVKNVPREMEEAARIDGAGAARVYFRIVFPLLRPVVASMVVINALDAWNDFQLAVIFMMDKKAHTLPVMLYSFFGQYSVELGMAFATTTLSMIPVLAFYLLMQRHIVSGVMAGAVKG</sequence>
<keyword evidence="3" id="KW-1003">Cell membrane</keyword>
<protein>
    <submittedName>
        <fullName evidence="9">Raffinose/stachyose/melibiose transport system permease protein</fullName>
    </submittedName>
</protein>
<feature type="transmembrane region" description="Helical" evidence="7">
    <location>
        <begin position="74"/>
        <end position="95"/>
    </location>
</feature>
<dbReference type="GO" id="GO:0005886">
    <property type="term" value="C:plasma membrane"/>
    <property type="evidence" value="ECO:0007669"/>
    <property type="project" value="UniProtKB-SubCell"/>
</dbReference>
<feature type="domain" description="ABC transmembrane type-1" evidence="8">
    <location>
        <begin position="70"/>
        <end position="261"/>
    </location>
</feature>
<feature type="transmembrane region" description="Helical" evidence="7">
    <location>
        <begin position="107"/>
        <end position="127"/>
    </location>
</feature>
<dbReference type="RefSeq" id="WP_079698584.1">
    <property type="nucleotide sequence ID" value="NZ_SLUK01000014.1"/>
</dbReference>
<comment type="caution">
    <text evidence="9">The sequence shown here is derived from an EMBL/GenBank/DDBJ whole genome shotgun (WGS) entry which is preliminary data.</text>
</comment>
<organism evidence="9 10">
    <name type="scientific">Harryflintia acetispora</name>
    <dbReference type="NCBI Taxonomy" id="1849041"/>
    <lineage>
        <taxon>Bacteria</taxon>
        <taxon>Bacillati</taxon>
        <taxon>Bacillota</taxon>
        <taxon>Clostridia</taxon>
        <taxon>Eubacteriales</taxon>
        <taxon>Oscillospiraceae</taxon>
        <taxon>Harryflintia</taxon>
    </lineage>
</organism>
<dbReference type="Pfam" id="PF00528">
    <property type="entry name" value="BPD_transp_1"/>
    <property type="match status" value="1"/>
</dbReference>
<feature type="transmembrane region" description="Helical" evidence="7">
    <location>
        <begin position="182"/>
        <end position="204"/>
    </location>
</feature>
<dbReference type="PANTHER" id="PTHR32243:SF24">
    <property type="entry name" value="DIACETYLCHITOBIOSE UPTAKE SYSTEM PERMEASE PROTEIN NGCG"/>
    <property type="match status" value="1"/>
</dbReference>
<keyword evidence="5 7" id="KW-1133">Transmembrane helix</keyword>
<evidence type="ECO:0000256" key="4">
    <source>
        <dbReference type="ARBA" id="ARBA00022692"/>
    </source>
</evidence>
<keyword evidence="10" id="KW-1185">Reference proteome</keyword>
<feature type="transmembrane region" description="Helical" evidence="7">
    <location>
        <begin position="7"/>
        <end position="29"/>
    </location>
</feature>
<dbReference type="PANTHER" id="PTHR32243">
    <property type="entry name" value="MALTOSE TRANSPORT SYSTEM PERMEASE-RELATED"/>
    <property type="match status" value="1"/>
</dbReference>
<dbReference type="GO" id="GO:0055085">
    <property type="term" value="P:transmembrane transport"/>
    <property type="evidence" value="ECO:0007669"/>
    <property type="project" value="InterPro"/>
</dbReference>
<evidence type="ECO:0000256" key="3">
    <source>
        <dbReference type="ARBA" id="ARBA00022475"/>
    </source>
</evidence>
<dbReference type="CDD" id="cd06261">
    <property type="entry name" value="TM_PBP2"/>
    <property type="match status" value="1"/>
</dbReference>
<comment type="subcellular location">
    <subcellularLocation>
        <location evidence="1 7">Cell membrane</location>
        <topology evidence="1 7">Multi-pass membrane protein</topology>
    </subcellularLocation>
</comment>
<evidence type="ECO:0000313" key="9">
    <source>
        <dbReference type="EMBL" id="TCL41304.1"/>
    </source>
</evidence>
<dbReference type="PROSITE" id="PS50928">
    <property type="entry name" value="ABC_TM1"/>
    <property type="match status" value="1"/>
</dbReference>
<accession>A0A9X8Y780</accession>
<dbReference type="EMBL" id="SLUK01000014">
    <property type="protein sequence ID" value="TCL41304.1"/>
    <property type="molecule type" value="Genomic_DNA"/>
</dbReference>
<feature type="transmembrane region" description="Helical" evidence="7">
    <location>
        <begin position="240"/>
        <end position="260"/>
    </location>
</feature>
<comment type="similarity">
    <text evidence="7">Belongs to the binding-protein-dependent transport system permease family.</text>
</comment>
<keyword evidence="6 7" id="KW-0472">Membrane</keyword>
<dbReference type="InterPro" id="IPR000515">
    <property type="entry name" value="MetI-like"/>
</dbReference>
<dbReference type="OrthoDB" id="42677at2"/>